<dbReference type="InterPro" id="IPR036873">
    <property type="entry name" value="Rhodanese-like_dom_sf"/>
</dbReference>
<organism evidence="2 3">
    <name type="scientific">Hanamia caeni</name>
    <dbReference type="NCBI Taxonomy" id="2294116"/>
    <lineage>
        <taxon>Bacteria</taxon>
        <taxon>Pseudomonadati</taxon>
        <taxon>Bacteroidota</taxon>
        <taxon>Chitinophagia</taxon>
        <taxon>Chitinophagales</taxon>
        <taxon>Chitinophagaceae</taxon>
        <taxon>Hanamia</taxon>
    </lineage>
</organism>
<evidence type="ECO:0000313" key="2">
    <source>
        <dbReference type="EMBL" id="RNI36622.1"/>
    </source>
</evidence>
<dbReference type="PROSITE" id="PS50206">
    <property type="entry name" value="RHODANESE_3"/>
    <property type="match status" value="1"/>
</dbReference>
<accession>A0A3M9NFQ5</accession>
<comment type="caution">
    <text evidence="2">The sequence shown here is derived from an EMBL/GenBank/DDBJ whole genome shotgun (WGS) entry which is preliminary data.</text>
</comment>
<name>A0A3M9NFQ5_9BACT</name>
<dbReference type="SUPFAM" id="SSF52821">
    <property type="entry name" value="Rhodanese/Cell cycle control phosphatase"/>
    <property type="match status" value="1"/>
</dbReference>
<dbReference type="InterPro" id="IPR050229">
    <property type="entry name" value="GlpE_sulfurtransferase"/>
</dbReference>
<evidence type="ECO:0000313" key="3">
    <source>
        <dbReference type="Proteomes" id="UP000267223"/>
    </source>
</evidence>
<dbReference type="CDD" id="cd00158">
    <property type="entry name" value="RHOD"/>
    <property type="match status" value="1"/>
</dbReference>
<dbReference type="RefSeq" id="WP_123120540.1">
    <property type="nucleotide sequence ID" value="NZ_RJJR01000007.1"/>
</dbReference>
<dbReference type="OrthoDB" id="9808735at2"/>
<keyword evidence="3" id="KW-1185">Reference proteome</keyword>
<evidence type="ECO:0000259" key="1">
    <source>
        <dbReference type="PROSITE" id="PS50206"/>
    </source>
</evidence>
<feature type="domain" description="Rhodanese" evidence="1">
    <location>
        <begin position="6"/>
        <end position="74"/>
    </location>
</feature>
<dbReference type="InterPro" id="IPR001763">
    <property type="entry name" value="Rhodanese-like_dom"/>
</dbReference>
<dbReference type="AlphaFoldDB" id="A0A3M9NFQ5"/>
<dbReference type="EMBL" id="RJJR01000007">
    <property type="protein sequence ID" value="RNI36622.1"/>
    <property type="molecule type" value="Genomic_DNA"/>
</dbReference>
<dbReference type="Proteomes" id="UP000267223">
    <property type="component" value="Unassembled WGS sequence"/>
</dbReference>
<dbReference type="Pfam" id="PF00581">
    <property type="entry name" value="Rhodanese"/>
    <property type="match status" value="1"/>
</dbReference>
<gene>
    <name evidence="2" type="ORF">EFY79_09855</name>
</gene>
<dbReference type="PANTHER" id="PTHR43031:SF7">
    <property type="entry name" value="NITRIC OXIDE REDUCTASE FLRD-NAD(+) REDUCTASE"/>
    <property type="match status" value="1"/>
</dbReference>
<dbReference type="Gene3D" id="3.40.250.10">
    <property type="entry name" value="Rhodanese-like domain"/>
    <property type="match status" value="1"/>
</dbReference>
<reference evidence="2 3" key="1">
    <citation type="submission" date="2018-11" db="EMBL/GenBank/DDBJ databases">
        <title>Draft genome sequence of Ferruginibacter sp. BO-59.</title>
        <authorList>
            <person name="Im W.T."/>
        </authorList>
    </citation>
    <scope>NUCLEOTIDE SEQUENCE [LARGE SCALE GENOMIC DNA]</scope>
    <source>
        <strain evidence="2 3">BO-59</strain>
    </source>
</reference>
<proteinExistence type="predicted"/>
<dbReference type="PANTHER" id="PTHR43031">
    <property type="entry name" value="FAD-DEPENDENT OXIDOREDUCTASE"/>
    <property type="match status" value="1"/>
</dbReference>
<sequence>MKSKKRLSKRVVIDVRRPAEFAKGHAGSSINIPLDEIPGRLEEVKKMTQPPVLVCGGGTRHVKAFELLKENGIDSQKGGSWKDIH</sequence>
<protein>
    <submittedName>
        <fullName evidence="2">Rhodanese-like domain-containing protein</fullName>
    </submittedName>
</protein>